<dbReference type="EMBL" id="BTSX01000004">
    <property type="protein sequence ID" value="GMS91981.1"/>
    <property type="molecule type" value="Genomic_DNA"/>
</dbReference>
<gene>
    <name evidence="2" type="ORF">PENTCL1PPCAC_14156</name>
</gene>
<dbReference type="SUPFAM" id="SSF56112">
    <property type="entry name" value="Protein kinase-like (PK-like)"/>
    <property type="match status" value="1"/>
</dbReference>
<feature type="non-terminal residue" evidence="2">
    <location>
        <position position="1"/>
    </location>
</feature>
<accession>A0AAV5T8V2</accession>
<reference evidence="2" key="1">
    <citation type="submission" date="2023-10" db="EMBL/GenBank/DDBJ databases">
        <title>Genome assembly of Pristionchus species.</title>
        <authorList>
            <person name="Yoshida K."/>
            <person name="Sommer R.J."/>
        </authorList>
    </citation>
    <scope>NUCLEOTIDE SEQUENCE</scope>
    <source>
        <strain evidence="2">RS0144</strain>
    </source>
</reference>
<evidence type="ECO:0000259" key="1">
    <source>
        <dbReference type="Pfam" id="PF07714"/>
    </source>
</evidence>
<protein>
    <recommendedName>
        <fullName evidence="1">Serine-threonine/tyrosine-protein kinase catalytic domain-containing protein</fullName>
    </recommendedName>
</protein>
<dbReference type="InterPro" id="IPR001245">
    <property type="entry name" value="Ser-Thr/Tyr_kinase_cat_dom"/>
</dbReference>
<organism evidence="2 3">
    <name type="scientific">Pristionchus entomophagus</name>
    <dbReference type="NCBI Taxonomy" id="358040"/>
    <lineage>
        <taxon>Eukaryota</taxon>
        <taxon>Metazoa</taxon>
        <taxon>Ecdysozoa</taxon>
        <taxon>Nematoda</taxon>
        <taxon>Chromadorea</taxon>
        <taxon>Rhabditida</taxon>
        <taxon>Rhabditina</taxon>
        <taxon>Diplogasteromorpha</taxon>
        <taxon>Diplogasteroidea</taxon>
        <taxon>Neodiplogasteridae</taxon>
        <taxon>Pristionchus</taxon>
    </lineage>
</organism>
<evidence type="ECO:0000313" key="2">
    <source>
        <dbReference type="EMBL" id="GMS91981.1"/>
    </source>
</evidence>
<dbReference type="InterPro" id="IPR011009">
    <property type="entry name" value="Kinase-like_dom_sf"/>
</dbReference>
<keyword evidence="3" id="KW-1185">Reference proteome</keyword>
<feature type="non-terminal residue" evidence="2">
    <location>
        <position position="96"/>
    </location>
</feature>
<dbReference type="GO" id="GO:0004672">
    <property type="term" value="F:protein kinase activity"/>
    <property type="evidence" value="ECO:0007669"/>
    <property type="project" value="InterPro"/>
</dbReference>
<proteinExistence type="predicted"/>
<sequence length="96" mass="11256">LLACVTLSEPNLLISEFCSHGDLLGFMRLKRKYMLEHEGELLDDGKAITVRKQKMFAVQIAYGLEYLSSWFRPQGHRCQKYHGRRPGNVQNWRFRA</sequence>
<name>A0AAV5T8V2_9BILA</name>
<dbReference type="Proteomes" id="UP001432027">
    <property type="component" value="Unassembled WGS sequence"/>
</dbReference>
<evidence type="ECO:0000313" key="3">
    <source>
        <dbReference type="Proteomes" id="UP001432027"/>
    </source>
</evidence>
<comment type="caution">
    <text evidence="2">The sequence shown here is derived from an EMBL/GenBank/DDBJ whole genome shotgun (WGS) entry which is preliminary data.</text>
</comment>
<dbReference type="AlphaFoldDB" id="A0AAV5T8V2"/>
<feature type="domain" description="Serine-threonine/tyrosine-protein kinase catalytic" evidence="1">
    <location>
        <begin position="2"/>
        <end position="69"/>
    </location>
</feature>
<dbReference type="Pfam" id="PF07714">
    <property type="entry name" value="PK_Tyr_Ser-Thr"/>
    <property type="match status" value="1"/>
</dbReference>